<name>A0ABW7Q7G1_9MICO</name>
<dbReference type="PROSITE" id="PS00137">
    <property type="entry name" value="SUBTILASE_HIS"/>
    <property type="match status" value="1"/>
</dbReference>
<dbReference type="PROSITE" id="PS51892">
    <property type="entry name" value="SUBTILASE"/>
    <property type="match status" value="1"/>
</dbReference>
<evidence type="ECO:0000256" key="1">
    <source>
        <dbReference type="ARBA" id="ARBA00011073"/>
    </source>
</evidence>
<protein>
    <submittedName>
        <fullName evidence="10">S8 family serine peptidase</fullName>
    </submittedName>
</protein>
<dbReference type="InterPro" id="IPR000209">
    <property type="entry name" value="Peptidase_S8/S53_dom"/>
</dbReference>
<evidence type="ECO:0000259" key="8">
    <source>
        <dbReference type="Pfam" id="PF00082"/>
    </source>
</evidence>
<dbReference type="Gene3D" id="3.50.30.30">
    <property type="match status" value="1"/>
</dbReference>
<dbReference type="Proteomes" id="UP001610861">
    <property type="component" value="Unassembled WGS sequence"/>
</dbReference>
<dbReference type="PRINTS" id="PR00723">
    <property type="entry name" value="SUBTILISIN"/>
</dbReference>
<evidence type="ECO:0000256" key="6">
    <source>
        <dbReference type="PROSITE-ProRule" id="PRU01240"/>
    </source>
</evidence>
<keyword evidence="11" id="KW-1185">Reference proteome</keyword>
<keyword evidence="2" id="KW-0134">Cell wall</keyword>
<accession>A0ABW7Q7G1</accession>
<comment type="caution">
    <text evidence="10">The sequence shown here is derived from an EMBL/GenBank/DDBJ whole genome shotgun (WGS) entry which is preliminary data.</text>
</comment>
<proteinExistence type="inferred from homology"/>
<dbReference type="Gene3D" id="2.60.40.10">
    <property type="entry name" value="Immunoglobulins"/>
    <property type="match status" value="1"/>
</dbReference>
<evidence type="ECO:0000259" key="9">
    <source>
        <dbReference type="Pfam" id="PF02225"/>
    </source>
</evidence>
<feature type="active site" description="Charge relay system" evidence="6">
    <location>
        <position position="239"/>
    </location>
</feature>
<dbReference type="EMBL" id="JBIQWL010000003">
    <property type="protein sequence ID" value="MFH8250606.1"/>
    <property type="molecule type" value="Genomic_DNA"/>
</dbReference>
<dbReference type="PANTHER" id="PTHR43806:SF11">
    <property type="entry name" value="CEREVISIN-RELATED"/>
    <property type="match status" value="1"/>
</dbReference>
<dbReference type="Pfam" id="PF00082">
    <property type="entry name" value="Peptidase_S8"/>
    <property type="match status" value="1"/>
</dbReference>
<dbReference type="InterPro" id="IPR046450">
    <property type="entry name" value="PA_dom_sf"/>
</dbReference>
<dbReference type="InterPro" id="IPR013783">
    <property type="entry name" value="Ig-like_fold"/>
</dbReference>
<feature type="chain" id="PRO_5046481112" evidence="7">
    <location>
        <begin position="37"/>
        <end position="1272"/>
    </location>
</feature>
<gene>
    <name evidence="10" type="ORF">ACH3VR_09610</name>
</gene>
<feature type="domain" description="PA" evidence="9">
    <location>
        <begin position="796"/>
        <end position="883"/>
    </location>
</feature>
<dbReference type="InterPro" id="IPR015500">
    <property type="entry name" value="Peptidase_S8_subtilisin-rel"/>
</dbReference>
<sequence>MSQHDSSPLRRLRAVAAIGAAAVALATIGAAAPATASPPAPPGATPPNAEHTVTLITGDRVHVTTLAGGKQVVDVDTVTPGAGYRTLTVDGDLIVLPDGVERYVAADVVDRDLFNVSRLIEFGYDDAHVDATPVILELASGPSTFSAPVPGMELGVPLESIGGAAAKAEHEDAAATWAALTSGPTAFDAGGASLGGGVEAIHLDGKVKAMLDSSVPWIHAPEAWAEGYTGAGVTVAVLDTGYDDTHPDLAGRVLPESTSFVPDEDVAWDPNGHGTHVASTIAGTGAASGGAHHGVADGADLLVGKILDQTGEGQDSWVIAGMEWGAQHAPIVSMSIGSMTPSDGDDIMDTALDEIAEATGTLFVVAAGNYGAPETIGSPGAAREALTVGSVDDPSGEMSWFTSQGPLTLSGAMKPDIAGPGNDVTAARSADSPGEGDYIAMSGTSMATPHVSGAAAIVKQRHPEYTAEQLRAALVSSATDLGLTPYQAGTGAVNVAAAVDAQVVASGSGDFGLVSWGADLASIARTVSYTNRGDAEVTVDLATTLHDTTFQGSGDDQASALSLDTPSLTIPAGESRSVTVTADPSAVAAGTQNTGALVASVGGSPVARTALGLIRESERYDLTLTATGFQGEPIDAQVAIFNTDDGGFDLVAVSGERTLRLPKGHWSVSTFAEIPRTADALAAVFLGDPEVVLDKARTVALDARTAKQVSVDVGTKNLEQLVRRMDMSVAGFENGMLVPTVVDELWAHPQKASNAAEFDFSTRWRLVHERLSVAVGTSKLDTIPQAGSAPLDGKLKAPVVAVGAGSAQDFANAKVTGKIAFATASAELTPMQLAANAADAGAAMLIVANSADGEFSSWVGRDDYLTNVPIPVAGISGVEGRALAKLLAKHPENAQAHGEPYSSEVWDLSRYAKDSMPSDLAYRPGKLARVDTTFYGDKGDVVGELRWDLKPTGKYGFGLAVGTQRGMQRTDWVDPSVGWYQEAFTVDGNWEIRDIPRTYTAGQRSTAEFFRPIVRPFVAEGYYAPARYSSSLAINLPSWADGGDVHHTGSMLEIYEPEPRATVTTGLYLDGVLVKSVPFSDVNYWETPDGSSDVRVVQTATHDGTILPSSTKTVSEWAFTTTGTADDWSNRFLPMLQASYDIDLDASGRAGVDRKKGASVPLSLEVGHVAGAVGSAAVKKTTLELRTTGGQWVGVPLTLESRDTSGPGDTPEGIFAQGRAYVATYSAQLKAPDAGAWIDLRVTSADEAGNTFTQEIDRAVEIAPARGVKPGH</sequence>
<feature type="signal peptide" evidence="7">
    <location>
        <begin position="1"/>
        <end position="36"/>
    </location>
</feature>
<evidence type="ECO:0000256" key="2">
    <source>
        <dbReference type="ARBA" id="ARBA00022512"/>
    </source>
</evidence>
<dbReference type="PROSITE" id="PS51318">
    <property type="entry name" value="TAT"/>
    <property type="match status" value="1"/>
</dbReference>
<dbReference type="InterPro" id="IPR023828">
    <property type="entry name" value="Peptidase_S8_Ser-AS"/>
</dbReference>
<dbReference type="SUPFAM" id="SSF52025">
    <property type="entry name" value="PA domain"/>
    <property type="match status" value="1"/>
</dbReference>
<keyword evidence="7" id="KW-0732">Signal</keyword>
<dbReference type="InterPro" id="IPR003137">
    <property type="entry name" value="PA_domain"/>
</dbReference>
<evidence type="ECO:0000256" key="5">
    <source>
        <dbReference type="ARBA" id="ARBA00022825"/>
    </source>
</evidence>
<feature type="active site" description="Charge relay system" evidence="6">
    <location>
        <position position="445"/>
    </location>
</feature>
<dbReference type="PROSITE" id="PS00138">
    <property type="entry name" value="SUBTILASE_SER"/>
    <property type="match status" value="1"/>
</dbReference>
<keyword evidence="5 6" id="KW-0720">Serine protease</keyword>
<dbReference type="InterPro" id="IPR036852">
    <property type="entry name" value="Peptidase_S8/S53_dom_sf"/>
</dbReference>
<keyword evidence="4 6" id="KW-0378">Hydrolase</keyword>
<dbReference type="InterPro" id="IPR006311">
    <property type="entry name" value="TAT_signal"/>
</dbReference>
<organism evidence="10 11">
    <name type="scientific">Microbacterium alkaliflavum</name>
    <dbReference type="NCBI Taxonomy" id="3248839"/>
    <lineage>
        <taxon>Bacteria</taxon>
        <taxon>Bacillati</taxon>
        <taxon>Actinomycetota</taxon>
        <taxon>Actinomycetes</taxon>
        <taxon>Micrococcales</taxon>
        <taxon>Microbacteriaceae</taxon>
        <taxon>Microbacterium</taxon>
    </lineage>
</organism>
<feature type="domain" description="Peptidase S8/S53" evidence="8">
    <location>
        <begin position="230"/>
        <end position="482"/>
    </location>
</feature>
<dbReference type="RefSeq" id="WP_396640565.1">
    <property type="nucleotide sequence ID" value="NZ_JBIQWL010000003.1"/>
</dbReference>
<evidence type="ECO:0000256" key="7">
    <source>
        <dbReference type="SAM" id="SignalP"/>
    </source>
</evidence>
<keyword evidence="2" id="KW-0964">Secreted</keyword>
<comment type="similarity">
    <text evidence="1 6">Belongs to the peptidase S8 family.</text>
</comment>
<evidence type="ECO:0000256" key="4">
    <source>
        <dbReference type="ARBA" id="ARBA00022801"/>
    </source>
</evidence>
<dbReference type="SUPFAM" id="SSF52743">
    <property type="entry name" value="Subtilisin-like"/>
    <property type="match status" value="1"/>
</dbReference>
<evidence type="ECO:0000313" key="10">
    <source>
        <dbReference type="EMBL" id="MFH8250606.1"/>
    </source>
</evidence>
<feature type="active site" description="Charge relay system" evidence="6">
    <location>
        <position position="273"/>
    </location>
</feature>
<dbReference type="InterPro" id="IPR022398">
    <property type="entry name" value="Peptidase_S8_His-AS"/>
</dbReference>
<evidence type="ECO:0000256" key="3">
    <source>
        <dbReference type="ARBA" id="ARBA00022670"/>
    </source>
</evidence>
<dbReference type="Pfam" id="PF02225">
    <property type="entry name" value="PA"/>
    <property type="match status" value="1"/>
</dbReference>
<dbReference type="InterPro" id="IPR050131">
    <property type="entry name" value="Peptidase_S8_subtilisin-like"/>
</dbReference>
<evidence type="ECO:0000313" key="11">
    <source>
        <dbReference type="Proteomes" id="UP001610861"/>
    </source>
</evidence>
<dbReference type="Gene3D" id="3.40.50.200">
    <property type="entry name" value="Peptidase S8/S53 domain"/>
    <property type="match status" value="1"/>
</dbReference>
<reference evidence="10 11" key="1">
    <citation type="submission" date="2024-09" db="EMBL/GenBank/DDBJ databases">
        <authorList>
            <person name="Pan X."/>
        </authorList>
    </citation>
    <scope>NUCLEOTIDE SEQUENCE [LARGE SCALE GENOMIC DNA]</scope>
    <source>
        <strain evidence="10 11">B2969</strain>
    </source>
</reference>
<keyword evidence="3 6" id="KW-0645">Protease</keyword>
<dbReference type="PANTHER" id="PTHR43806">
    <property type="entry name" value="PEPTIDASE S8"/>
    <property type="match status" value="1"/>
</dbReference>